<comment type="caution">
    <text evidence="1">The sequence shown here is derived from an EMBL/GenBank/DDBJ whole genome shotgun (WGS) entry which is preliminary data.</text>
</comment>
<keyword evidence="2" id="KW-1185">Reference proteome</keyword>
<dbReference type="EMBL" id="MU154635">
    <property type="protein sequence ID" value="KAF9490717.1"/>
    <property type="molecule type" value="Genomic_DNA"/>
</dbReference>
<evidence type="ECO:0008006" key="3">
    <source>
        <dbReference type="Google" id="ProtNLM"/>
    </source>
</evidence>
<dbReference type="AlphaFoldDB" id="A0A9P6D4G3"/>
<dbReference type="Proteomes" id="UP000807025">
    <property type="component" value="Unassembled WGS sequence"/>
</dbReference>
<evidence type="ECO:0000313" key="1">
    <source>
        <dbReference type="EMBL" id="KAF9490717.1"/>
    </source>
</evidence>
<accession>A0A9P6D4G3</accession>
<sequence>MSDYVPQFALPDDTQLDLSTILNPRPEVPLSTCPTCNTTGHMSSLQHCEGTGKRLENYGRWYQLFNFASLNANPLKRQQVLLRMAFLAQMCCSAKGGCDASGHCGATAPVAMPAQDSAKKATAMLPSIARTYAPPLSESYAHVYGDIYRKRQGINEGHKVAEQASIELACLPNGSPQHLNLSSMHARTLVILSDERAFMTIMPDSEFIYTYDNGSGNWVGQDIRAATTVVKQFPVGLYTCDFVHGMVILDQAVGDEQIKAAFAKAFPHYQFVRATVYANRKTFRNLQQTHADLLQTYVNFGRTKEGLWASFRAAIASLPSAVASSESTMSMDTTDLAPPITKKDSNGPNYTICTVWIEHFHYADGIIASSYALENDLLNAIMQLPAVKMGYGKSIYYVHTSYNGQQVEFAFKILCTALAQQVADDLAVATWQEALCLYECRLLAESFHERAVELDISIFLFTILPAYFVASGRMVCIGQEWSSGIKYPLVNHIEATESDDQYTLHFCPTLFIQIINTNNNVKVFIYLESDSRLVGELIFLLDYSHDKSRKYPFIRDDGNRRLDQYTQTHLCNIICKKLGLVPLVTV</sequence>
<gene>
    <name evidence="1" type="ORF">BDN71DRAFT_1434501</name>
</gene>
<name>A0A9P6D4G3_PLEER</name>
<proteinExistence type="predicted"/>
<evidence type="ECO:0000313" key="2">
    <source>
        <dbReference type="Proteomes" id="UP000807025"/>
    </source>
</evidence>
<protein>
    <recommendedName>
        <fullName evidence="3">Alpha-type protein kinase domain-containing protein</fullName>
    </recommendedName>
</protein>
<organism evidence="1 2">
    <name type="scientific">Pleurotus eryngii</name>
    <name type="common">Boletus of the steppes</name>
    <dbReference type="NCBI Taxonomy" id="5323"/>
    <lineage>
        <taxon>Eukaryota</taxon>
        <taxon>Fungi</taxon>
        <taxon>Dikarya</taxon>
        <taxon>Basidiomycota</taxon>
        <taxon>Agaricomycotina</taxon>
        <taxon>Agaricomycetes</taxon>
        <taxon>Agaricomycetidae</taxon>
        <taxon>Agaricales</taxon>
        <taxon>Pleurotineae</taxon>
        <taxon>Pleurotaceae</taxon>
        <taxon>Pleurotus</taxon>
    </lineage>
</organism>
<dbReference type="OrthoDB" id="3053599at2759"/>
<reference evidence="1" key="1">
    <citation type="submission" date="2020-11" db="EMBL/GenBank/DDBJ databases">
        <authorList>
            <consortium name="DOE Joint Genome Institute"/>
            <person name="Ahrendt S."/>
            <person name="Riley R."/>
            <person name="Andreopoulos W."/>
            <person name="Labutti K."/>
            <person name="Pangilinan J."/>
            <person name="Ruiz-Duenas F.J."/>
            <person name="Barrasa J.M."/>
            <person name="Sanchez-Garcia M."/>
            <person name="Camarero S."/>
            <person name="Miyauchi S."/>
            <person name="Serrano A."/>
            <person name="Linde D."/>
            <person name="Babiker R."/>
            <person name="Drula E."/>
            <person name="Ayuso-Fernandez I."/>
            <person name="Pacheco R."/>
            <person name="Padilla G."/>
            <person name="Ferreira P."/>
            <person name="Barriuso J."/>
            <person name="Kellner H."/>
            <person name="Castanera R."/>
            <person name="Alfaro M."/>
            <person name="Ramirez L."/>
            <person name="Pisabarro A.G."/>
            <person name="Kuo A."/>
            <person name="Tritt A."/>
            <person name="Lipzen A."/>
            <person name="He G."/>
            <person name="Yan M."/>
            <person name="Ng V."/>
            <person name="Cullen D."/>
            <person name="Martin F."/>
            <person name="Rosso M.-N."/>
            <person name="Henrissat B."/>
            <person name="Hibbett D."/>
            <person name="Martinez A.T."/>
            <person name="Grigoriev I.V."/>
        </authorList>
    </citation>
    <scope>NUCLEOTIDE SEQUENCE</scope>
    <source>
        <strain evidence="1">ATCC 90797</strain>
    </source>
</reference>